<comment type="caution">
    <text evidence="2">The sequence shown here is derived from an EMBL/GenBank/DDBJ whole genome shotgun (WGS) entry which is preliminary data.</text>
</comment>
<dbReference type="RefSeq" id="WP_129061043.1">
    <property type="nucleotide sequence ID" value="NZ_NXIE01000002.1"/>
</dbReference>
<dbReference type="AlphaFoldDB" id="A0A4Q1ATL0"/>
<keyword evidence="1" id="KW-1133">Transmembrane helix</keyword>
<evidence type="ECO:0000313" key="3">
    <source>
        <dbReference type="Proteomes" id="UP000289718"/>
    </source>
</evidence>
<feature type="transmembrane region" description="Helical" evidence="1">
    <location>
        <begin position="28"/>
        <end position="50"/>
    </location>
</feature>
<evidence type="ECO:0008006" key="4">
    <source>
        <dbReference type="Google" id="ProtNLM"/>
    </source>
</evidence>
<keyword evidence="1" id="KW-0812">Transmembrane</keyword>
<sequence>MKEKLYLVYKELSIPETSGKKIGLFRTLCSIFGGLFVSYLGMTLLIYIIPGKPGESIVVPLLLNTFVWAATALWISISPTKWSALLKSVIPSFIFIVLIAILYNL</sequence>
<feature type="transmembrane region" description="Helical" evidence="1">
    <location>
        <begin position="84"/>
        <end position="103"/>
    </location>
</feature>
<feature type="transmembrane region" description="Helical" evidence="1">
    <location>
        <begin position="56"/>
        <end position="77"/>
    </location>
</feature>
<name>A0A4Q1ATL0_9BACT</name>
<dbReference type="Proteomes" id="UP000289718">
    <property type="component" value="Unassembled WGS sequence"/>
</dbReference>
<protein>
    <recommendedName>
        <fullName evidence="4">DUF3649 domain-containing protein</fullName>
    </recommendedName>
</protein>
<dbReference type="EMBL" id="NXIE01000002">
    <property type="protein sequence ID" value="RXK13222.1"/>
    <property type="molecule type" value="Genomic_DNA"/>
</dbReference>
<proteinExistence type="predicted"/>
<keyword evidence="3" id="KW-1185">Reference proteome</keyword>
<reference evidence="2 3" key="1">
    <citation type="submission" date="2017-09" db="EMBL/GenBank/DDBJ databases">
        <title>Genomics of the genus Arcobacter.</title>
        <authorList>
            <person name="Perez-Cataluna A."/>
            <person name="Figueras M.J."/>
            <person name="Salas-Masso N."/>
        </authorList>
    </citation>
    <scope>NUCLEOTIDE SEQUENCE [LARGE SCALE GENOMIC DNA]</scope>
    <source>
        <strain evidence="2 3">F156-34</strain>
    </source>
</reference>
<dbReference type="OrthoDB" id="5348450at2"/>
<keyword evidence="1" id="KW-0472">Membrane</keyword>
<evidence type="ECO:0000313" key="2">
    <source>
        <dbReference type="EMBL" id="RXK13222.1"/>
    </source>
</evidence>
<gene>
    <name evidence="2" type="ORF">CP965_05330</name>
</gene>
<accession>A0A4Q1ATL0</accession>
<organism evidence="2 3">
    <name type="scientific">Halarcobacter mediterraneus</name>
    <dbReference type="NCBI Taxonomy" id="2023153"/>
    <lineage>
        <taxon>Bacteria</taxon>
        <taxon>Pseudomonadati</taxon>
        <taxon>Campylobacterota</taxon>
        <taxon>Epsilonproteobacteria</taxon>
        <taxon>Campylobacterales</taxon>
        <taxon>Arcobacteraceae</taxon>
        <taxon>Halarcobacter</taxon>
    </lineage>
</organism>
<evidence type="ECO:0000256" key="1">
    <source>
        <dbReference type="SAM" id="Phobius"/>
    </source>
</evidence>